<dbReference type="EC" id="3.1.1.-" evidence="2"/>
<dbReference type="GO" id="GO:0051500">
    <property type="term" value="F:D-tyrosyl-tRNA(Tyr) deacylase activity"/>
    <property type="evidence" value="ECO:0007669"/>
    <property type="project" value="TreeGrafter"/>
</dbReference>
<sequence>MKAVIQRVTRASVEVEGGIVGRIGAGLLVLLGVAKGDDERDLLYIVEKLQTLRIFGDEQGKMNRTLIEAGGALLLVSQFTLLGDTSKGRRPGFDLAAPPEEARTLYEQAVGRLRADGLTVETGVFGAHMQVELLNDGPVTFLLDSRRGVSVPTLKS</sequence>
<keyword evidence="4" id="KW-1185">Reference proteome</keyword>
<comment type="similarity">
    <text evidence="1 2">Belongs to the DTD family.</text>
</comment>
<dbReference type="EC" id="3.1.1.96" evidence="2"/>
<comment type="subcellular location">
    <subcellularLocation>
        <location evidence="2">Cytoplasm</location>
    </subcellularLocation>
</comment>
<organism evidence="3 4">
    <name type="scientific">Nitrospira defluvii</name>
    <dbReference type="NCBI Taxonomy" id="330214"/>
    <lineage>
        <taxon>Bacteria</taxon>
        <taxon>Pseudomonadati</taxon>
        <taxon>Nitrospirota</taxon>
        <taxon>Nitrospiria</taxon>
        <taxon>Nitrospirales</taxon>
        <taxon>Nitrospiraceae</taxon>
        <taxon>Nitrospira</taxon>
    </lineage>
</organism>
<name>D8P905_9BACT</name>
<dbReference type="AlphaFoldDB" id="D8P905"/>
<dbReference type="GO" id="GO:0106026">
    <property type="term" value="F:Gly-tRNA(Ala) deacylase activity"/>
    <property type="evidence" value="ECO:0007669"/>
    <property type="project" value="UniProtKB-UniRule"/>
</dbReference>
<feature type="short sequence motif" description="Gly-cisPro motif, important for rejection of L-amino acids" evidence="2">
    <location>
        <begin position="137"/>
        <end position="138"/>
    </location>
</feature>
<dbReference type="HAMAP" id="MF_00518">
    <property type="entry name" value="Deacylase_Dtd"/>
    <property type="match status" value="1"/>
</dbReference>
<dbReference type="GO" id="GO:0000049">
    <property type="term" value="F:tRNA binding"/>
    <property type="evidence" value="ECO:0007669"/>
    <property type="project" value="UniProtKB-UniRule"/>
</dbReference>
<keyword evidence="2" id="KW-0820">tRNA-binding</keyword>
<dbReference type="Proteomes" id="UP000001660">
    <property type="component" value="Chromosome"/>
</dbReference>
<evidence type="ECO:0000313" key="4">
    <source>
        <dbReference type="Proteomes" id="UP000001660"/>
    </source>
</evidence>
<protein>
    <recommendedName>
        <fullName evidence="2">D-aminoacyl-tRNA deacylase</fullName>
        <shortName evidence="2">DTD</shortName>
        <ecNumber evidence="2">3.1.1.96</ecNumber>
    </recommendedName>
    <alternativeName>
        <fullName evidence="2">Gly-tRNA(Ala) deacylase</fullName>
        <ecNumber evidence="2">3.1.1.-</ecNumber>
    </alternativeName>
</protein>
<keyword evidence="2" id="KW-0963">Cytoplasm</keyword>
<dbReference type="InterPro" id="IPR023509">
    <property type="entry name" value="DTD-like_sf"/>
</dbReference>
<dbReference type="NCBIfam" id="TIGR00256">
    <property type="entry name" value="D-aminoacyl-tRNA deacylase"/>
    <property type="match status" value="1"/>
</dbReference>
<keyword evidence="2 3" id="KW-0378">Hydrolase</keyword>
<comment type="domain">
    <text evidence="2">A Gly-cisPro motif from one monomer fits into the active site of the other monomer to allow specific chiral rejection of L-amino acids.</text>
</comment>
<dbReference type="CDD" id="cd00563">
    <property type="entry name" value="Dtyr_deacylase"/>
    <property type="match status" value="1"/>
</dbReference>
<proteinExistence type="inferred from homology"/>
<dbReference type="SUPFAM" id="SSF69500">
    <property type="entry name" value="DTD-like"/>
    <property type="match status" value="1"/>
</dbReference>
<dbReference type="STRING" id="330214.NIDE4327"/>
<dbReference type="InterPro" id="IPR003732">
    <property type="entry name" value="Daa-tRNA_deacyls_DTD"/>
</dbReference>
<dbReference type="Gene3D" id="3.50.80.10">
    <property type="entry name" value="D-tyrosyl-tRNA(Tyr) deacylase"/>
    <property type="match status" value="1"/>
</dbReference>
<dbReference type="GO" id="GO:0043908">
    <property type="term" value="F:Ser(Gly)-tRNA(Ala) hydrolase activity"/>
    <property type="evidence" value="ECO:0007669"/>
    <property type="project" value="UniProtKB-UniRule"/>
</dbReference>
<keyword evidence="2" id="KW-0694">RNA-binding</keyword>
<gene>
    <name evidence="2 3" type="primary">dtd</name>
    <name evidence="3" type="ORF">NIDE4327</name>
</gene>
<comment type="catalytic activity">
    <reaction evidence="2">
        <text>glycyl-tRNA(Ala) + H2O = tRNA(Ala) + glycine + H(+)</text>
        <dbReference type="Rhea" id="RHEA:53744"/>
        <dbReference type="Rhea" id="RHEA-COMP:9657"/>
        <dbReference type="Rhea" id="RHEA-COMP:13640"/>
        <dbReference type="ChEBI" id="CHEBI:15377"/>
        <dbReference type="ChEBI" id="CHEBI:15378"/>
        <dbReference type="ChEBI" id="CHEBI:57305"/>
        <dbReference type="ChEBI" id="CHEBI:78442"/>
        <dbReference type="ChEBI" id="CHEBI:78522"/>
    </reaction>
</comment>
<evidence type="ECO:0000256" key="1">
    <source>
        <dbReference type="ARBA" id="ARBA00009673"/>
    </source>
</evidence>
<comment type="subunit">
    <text evidence="2">Homodimer.</text>
</comment>
<accession>D8P905</accession>
<dbReference type="GO" id="GO:0019478">
    <property type="term" value="P:D-amino acid catabolic process"/>
    <property type="evidence" value="ECO:0007669"/>
    <property type="project" value="UniProtKB-UniRule"/>
</dbReference>
<dbReference type="PANTHER" id="PTHR10472:SF5">
    <property type="entry name" value="D-AMINOACYL-TRNA DEACYLASE 1"/>
    <property type="match status" value="1"/>
</dbReference>
<evidence type="ECO:0000256" key="2">
    <source>
        <dbReference type="HAMAP-Rule" id="MF_00518"/>
    </source>
</evidence>
<dbReference type="eggNOG" id="COG1490">
    <property type="taxonomic scope" value="Bacteria"/>
</dbReference>
<dbReference type="EMBL" id="FP929003">
    <property type="protein sequence ID" value="CBK43987.1"/>
    <property type="molecule type" value="Genomic_DNA"/>
</dbReference>
<dbReference type="GO" id="GO:0005737">
    <property type="term" value="C:cytoplasm"/>
    <property type="evidence" value="ECO:0007669"/>
    <property type="project" value="UniProtKB-SubCell"/>
</dbReference>
<comment type="function">
    <text evidence="2">An aminoacyl-tRNA editing enzyme that deacylates mischarged D-aminoacyl-tRNAs. Also deacylates mischarged glycyl-tRNA(Ala), protecting cells against glycine mischarging by AlaRS. Acts via tRNA-based rather than protein-based catalysis; rejects L-amino acids rather than detecting D-amino acids in the active site. By recycling D-aminoacyl-tRNA to D-amino acids and free tRNA molecules, this enzyme counteracts the toxicity associated with the formation of D-aminoacyl-tRNA entities in vivo and helps enforce protein L-homochirality.</text>
</comment>
<reference evidence="3 4" key="1">
    <citation type="journal article" date="2010" name="Proc. Natl. Acad. Sci. U.S.A.">
        <title>A Nitrospira metagenome illuminates the physiology and evolution of globally important nitrite-oxidizing bacteria.</title>
        <authorList>
            <person name="Lucker S."/>
            <person name="Wagner M."/>
            <person name="Maixner F."/>
            <person name="Pelletier E."/>
            <person name="Koch H."/>
            <person name="Vacherie B."/>
            <person name="Rattei T."/>
            <person name="Sinninghe Damste J."/>
            <person name="Spieck E."/>
            <person name="Le Paslier D."/>
            <person name="Daims H."/>
        </authorList>
    </citation>
    <scope>NUCLEOTIDE SEQUENCE [LARGE SCALE GENOMIC DNA]</scope>
</reference>
<dbReference type="FunFam" id="3.50.80.10:FF:000001">
    <property type="entry name" value="D-aminoacyl-tRNA deacylase"/>
    <property type="match status" value="1"/>
</dbReference>
<dbReference type="HOGENOM" id="CLU_076901_1_0_0"/>
<dbReference type="PANTHER" id="PTHR10472">
    <property type="entry name" value="D-TYROSYL-TRNA TYR DEACYLASE"/>
    <property type="match status" value="1"/>
</dbReference>
<comment type="catalytic activity">
    <reaction evidence="2">
        <text>a D-aminoacyl-tRNA + H2O = a tRNA + a D-alpha-amino acid + H(+)</text>
        <dbReference type="Rhea" id="RHEA:13953"/>
        <dbReference type="Rhea" id="RHEA-COMP:10123"/>
        <dbReference type="Rhea" id="RHEA-COMP:10124"/>
        <dbReference type="ChEBI" id="CHEBI:15377"/>
        <dbReference type="ChEBI" id="CHEBI:15378"/>
        <dbReference type="ChEBI" id="CHEBI:59871"/>
        <dbReference type="ChEBI" id="CHEBI:78442"/>
        <dbReference type="ChEBI" id="CHEBI:79333"/>
        <dbReference type="EC" id="3.1.1.96"/>
    </reaction>
</comment>
<dbReference type="Pfam" id="PF02580">
    <property type="entry name" value="Tyr_Deacylase"/>
    <property type="match status" value="1"/>
</dbReference>
<evidence type="ECO:0000313" key="3">
    <source>
        <dbReference type="EMBL" id="CBK43987.1"/>
    </source>
</evidence>
<dbReference type="OrthoDB" id="9801395at2"/>
<dbReference type="KEGG" id="nde:NIDE4327"/>